<evidence type="ECO:0000313" key="5">
    <source>
        <dbReference type="EMBL" id="MBW0489290.1"/>
    </source>
</evidence>
<dbReference type="InterPro" id="IPR036875">
    <property type="entry name" value="Znf_CCHC_sf"/>
</dbReference>
<dbReference type="SUPFAM" id="SSF57756">
    <property type="entry name" value="Retrovirus zinc finger-like domains"/>
    <property type="match status" value="1"/>
</dbReference>
<feature type="domain" description="CCHC-type" evidence="4">
    <location>
        <begin position="74"/>
        <end position="89"/>
    </location>
</feature>
<dbReference type="Pfam" id="PF00098">
    <property type="entry name" value="zf-CCHC"/>
    <property type="match status" value="1"/>
</dbReference>
<proteinExistence type="predicted"/>
<sequence length="160" mass="18430">MLAELDQTIKFTYNQSCTLDDMSNALQDVRKRKNIGKYSSYKRSSFKEEQAFMVEIKEKSKERVAEVTKKKESCHNCGSTDHYANNCPKEKKSIYAMEQVPEAESPTEDSESDSMGDGIRKHSDDDQYPKEEFPMEYQEGTQIEIQDIGWEAGMQQDNAN</sequence>
<feature type="compositionally biased region" description="Acidic residues" evidence="3">
    <location>
        <begin position="105"/>
        <end position="114"/>
    </location>
</feature>
<reference evidence="5" key="1">
    <citation type="submission" date="2021-03" db="EMBL/GenBank/DDBJ databases">
        <title>Draft genome sequence of rust myrtle Austropuccinia psidii MF-1, a brazilian biotype.</title>
        <authorList>
            <person name="Quecine M.C."/>
            <person name="Pachon D.M.R."/>
            <person name="Bonatelli M.L."/>
            <person name="Correr F.H."/>
            <person name="Franceschini L.M."/>
            <person name="Leite T.F."/>
            <person name="Margarido G.R.A."/>
            <person name="Almeida C.A."/>
            <person name="Ferrarezi J.A."/>
            <person name="Labate C.A."/>
        </authorList>
    </citation>
    <scope>NUCLEOTIDE SEQUENCE</scope>
    <source>
        <strain evidence="5">MF-1</strain>
    </source>
</reference>
<gene>
    <name evidence="5" type="ORF">O181_029005</name>
</gene>
<comment type="caution">
    <text evidence="5">The sequence shown here is derived from an EMBL/GenBank/DDBJ whole genome shotgun (WGS) entry which is preliminary data.</text>
</comment>
<accession>A0A9Q3CUG3</accession>
<keyword evidence="6" id="KW-1185">Reference proteome</keyword>
<keyword evidence="2" id="KW-0479">Metal-binding</keyword>
<dbReference type="EMBL" id="AVOT02010007">
    <property type="protein sequence ID" value="MBW0489290.1"/>
    <property type="molecule type" value="Genomic_DNA"/>
</dbReference>
<dbReference type="OrthoDB" id="8026949at2759"/>
<dbReference type="Proteomes" id="UP000765509">
    <property type="component" value="Unassembled WGS sequence"/>
</dbReference>
<evidence type="ECO:0000259" key="4">
    <source>
        <dbReference type="PROSITE" id="PS50158"/>
    </source>
</evidence>
<keyword evidence="2" id="KW-0863">Zinc-finger</keyword>
<evidence type="ECO:0000256" key="1">
    <source>
        <dbReference type="ARBA" id="ARBA00022664"/>
    </source>
</evidence>
<dbReference type="SMART" id="SM00343">
    <property type="entry name" value="ZnF_C2HC"/>
    <property type="match status" value="1"/>
</dbReference>
<feature type="region of interest" description="Disordered" evidence="3">
    <location>
        <begin position="96"/>
        <end position="160"/>
    </location>
</feature>
<dbReference type="GO" id="GO:0003676">
    <property type="term" value="F:nucleic acid binding"/>
    <property type="evidence" value="ECO:0007669"/>
    <property type="project" value="InterPro"/>
</dbReference>
<keyword evidence="2" id="KW-0862">Zinc</keyword>
<protein>
    <recommendedName>
        <fullName evidence="4">CCHC-type domain-containing protein</fullName>
    </recommendedName>
</protein>
<dbReference type="PROSITE" id="PS50158">
    <property type="entry name" value="ZF_CCHC"/>
    <property type="match status" value="1"/>
</dbReference>
<keyword evidence="1" id="KW-0507">mRNA processing</keyword>
<dbReference type="GO" id="GO:0008270">
    <property type="term" value="F:zinc ion binding"/>
    <property type="evidence" value="ECO:0007669"/>
    <property type="project" value="UniProtKB-KW"/>
</dbReference>
<feature type="compositionally biased region" description="Basic and acidic residues" evidence="3">
    <location>
        <begin position="118"/>
        <end position="133"/>
    </location>
</feature>
<organism evidence="5 6">
    <name type="scientific">Austropuccinia psidii MF-1</name>
    <dbReference type="NCBI Taxonomy" id="1389203"/>
    <lineage>
        <taxon>Eukaryota</taxon>
        <taxon>Fungi</taxon>
        <taxon>Dikarya</taxon>
        <taxon>Basidiomycota</taxon>
        <taxon>Pucciniomycotina</taxon>
        <taxon>Pucciniomycetes</taxon>
        <taxon>Pucciniales</taxon>
        <taxon>Sphaerophragmiaceae</taxon>
        <taxon>Austropuccinia</taxon>
    </lineage>
</organism>
<dbReference type="InterPro" id="IPR001878">
    <property type="entry name" value="Znf_CCHC"/>
</dbReference>
<name>A0A9Q3CUG3_9BASI</name>
<evidence type="ECO:0000256" key="3">
    <source>
        <dbReference type="SAM" id="MobiDB-lite"/>
    </source>
</evidence>
<dbReference type="AlphaFoldDB" id="A0A9Q3CUG3"/>
<evidence type="ECO:0000313" key="6">
    <source>
        <dbReference type="Proteomes" id="UP000765509"/>
    </source>
</evidence>
<dbReference type="GO" id="GO:0006397">
    <property type="term" value="P:mRNA processing"/>
    <property type="evidence" value="ECO:0007669"/>
    <property type="project" value="UniProtKB-KW"/>
</dbReference>
<dbReference type="Gene3D" id="4.10.60.10">
    <property type="entry name" value="Zinc finger, CCHC-type"/>
    <property type="match status" value="1"/>
</dbReference>
<evidence type="ECO:0000256" key="2">
    <source>
        <dbReference type="PROSITE-ProRule" id="PRU00047"/>
    </source>
</evidence>